<protein>
    <recommendedName>
        <fullName evidence="5">Transmembrane protein</fullName>
    </recommendedName>
</protein>
<feature type="transmembrane region" description="Helical" evidence="2">
    <location>
        <begin position="214"/>
        <end position="235"/>
    </location>
</feature>
<feature type="transmembrane region" description="Helical" evidence="2">
    <location>
        <begin position="247"/>
        <end position="273"/>
    </location>
</feature>
<reference evidence="3" key="1">
    <citation type="submission" date="2023-03" db="EMBL/GenBank/DDBJ databases">
        <title>Chromosome-scale reference genome and RAD-based genetic map of yellow starthistle (Centaurea solstitialis) reveal putative structural variation and QTLs associated with invader traits.</title>
        <authorList>
            <person name="Reatini B."/>
            <person name="Cang F.A."/>
            <person name="Jiang Q."/>
            <person name="Mckibben M.T.W."/>
            <person name="Barker M.S."/>
            <person name="Rieseberg L.H."/>
            <person name="Dlugosch K.M."/>
        </authorList>
    </citation>
    <scope>NUCLEOTIDE SEQUENCE</scope>
    <source>
        <strain evidence="3">CAN-66</strain>
        <tissue evidence="3">Leaf</tissue>
    </source>
</reference>
<dbReference type="PANTHER" id="PTHR38937">
    <property type="entry name" value="MEMBRANE PROTEIN OF ER BODY-LIKE PROTEIN"/>
    <property type="match status" value="1"/>
</dbReference>
<dbReference type="PANTHER" id="PTHR38937:SF2">
    <property type="entry name" value="MEMBRANE PROTEIN OF ER BODY-LIKE PROTEIN ISOFORM X1"/>
    <property type="match status" value="1"/>
</dbReference>
<dbReference type="InterPro" id="IPR052843">
    <property type="entry name" value="ER_body_metal_sequester"/>
</dbReference>
<evidence type="ECO:0000313" key="4">
    <source>
        <dbReference type="Proteomes" id="UP001172457"/>
    </source>
</evidence>
<evidence type="ECO:0000313" key="3">
    <source>
        <dbReference type="EMBL" id="KAJ9564923.1"/>
    </source>
</evidence>
<name>A0AA38U9B0_9ASTR</name>
<feature type="region of interest" description="Disordered" evidence="1">
    <location>
        <begin position="1"/>
        <end position="57"/>
    </location>
</feature>
<keyword evidence="2" id="KW-1133">Transmembrane helix</keyword>
<dbReference type="Proteomes" id="UP001172457">
    <property type="component" value="Chromosome 1"/>
</dbReference>
<evidence type="ECO:0000256" key="1">
    <source>
        <dbReference type="SAM" id="MobiDB-lite"/>
    </source>
</evidence>
<feature type="transmembrane region" description="Helical" evidence="2">
    <location>
        <begin position="103"/>
        <end position="123"/>
    </location>
</feature>
<evidence type="ECO:0000256" key="2">
    <source>
        <dbReference type="SAM" id="Phobius"/>
    </source>
</evidence>
<feature type="transmembrane region" description="Helical" evidence="2">
    <location>
        <begin position="171"/>
        <end position="194"/>
    </location>
</feature>
<keyword evidence="4" id="KW-1185">Reference proteome</keyword>
<accession>A0AA38U9B0</accession>
<dbReference type="EMBL" id="JARYMX010000001">
    <property type="protein sequence ID" value="KAJ9564923.1"/>
    <property type="molecule type" value="Genomic_DNA"/>
</dbReference>
<keyword evidence="2" id="KW-0472">Membrane</keyword>
<comment type="caution">
    <text evidence="3">The sequence shown here is derived from an EMBL/GenBank/DDBJ whole genome shotgun (WGS) entry which is preliminary data.</text>
</comment>
<gene>
    <name evidence="3" type="ORF">OSB04_000889</name>
</gene>
<keyword evidence="2" id="KW-0812">Transmembrane</keyword>
<organism evidence="3 4">
    <name type="scientific">Centaurea solstitialis</name>
    <name type="common">yellow star-thistle</name>
    <dbReference type="NCBI Taxonomy" id="347529"/>
    <lineage>
        <taxon>Eukaryota</taxon>
        <taxon>Viridiplantae</taxon>
        <taxon>Streptophyta</taxon>
        <taxon>Embryophyta</taxon>
        <taxon>Tracheophyta</taxon>
        <taxon>Spermatophyta</taxon>
        <taxon>Magnoliopsida</taxon>
        <taxon>eudicotyledons</taxon>
        <taxon>Gunneridae</taxon>
        <taxon>Pentapetalae</taxon>
        <taxon>asterids</taxon>
        <taxon>campanulids</taxon>
        <taxon>Asterales</taxon>
        <taxon>Asteraceae</taxon>
        <taxon>Carduoideae</taxon>
        <taxon>Cardueae</taxon>
        <taxon>Centaureinae</taxon>
        <taxon>Centaurea</taxon>
    </lineage>
</organism>
<sequence length="300" mass="32297">MPAVTEEQWRPEVEEVVDTESGSFNPWLVKKQDTSNNPPPPPVVCKDGDSGEPSLWEDDDCDDEQMFCCGDGARWSNTIETSPNSGAPATEEGSVSLEVLKSIVYGGLTVVIASFSVVAAAAAADTPTVNIVALALASVLGGIFAIGRTLWDLRDDCYKGKQEATNKYKELLGRLNYFPLHAVFAILSFVIFGMVPPVTYGFSYRETGDEDHTIVVVAIVSLFCVSLLAILKAYVTRCKRFFLYVKTVVYNVAIAVLVSGASYVAGILVSRLIKELGLFDLSSGVATTLLPRATAMSLSS</sequence>
<evidence type="ECO:0008006" key="5">
    <source>
        <dbReference type="Google" id="ProtNLM"/>
    </source>
</evidence>
<dbReference type="AlphaFoldDB" id="A0AA38U9B0"/>
<feature type="transmembrane region" description="Helical" evidence="2">
    <location>
        <begin position="129"/>
        <end position="151"/>
    </location>
</feature>
<proteinExistence type="predicted"/>